<sequence length="627" mass="71062">MSRLVALILVPSLQLCMLLNITVAINDDHPCHRECNDDTVPMTCHYNFILDMYSSMSKACADCPFNLTDCFNPGCIPAEGKRKALYLVNQQLPGPAILVCKGDRIIVDLKNDLLTETTSIHWHGQHLQDAPFMDGVPFVTQCSIPPAGLFRYDFVADSAGTFVWHSHSNDQRGEGMFGSMIVRSPPSSDPLHGLYDQDEHVMVLTDWTRIFGAEVFAIDVNTGNLVRPHTILVNGLGRYLPIKSENGSEMHMPTAVFKVEKGLRYRFRIINVGVQDCPMEMSFDNHTMLVVSSDGRDIVPLEVDSLRILSGERYDIILSAKQKVENYWIRFRGMDGSGSACDITKAHQVAVLRYKGAPEVEPAAKVAYEIPSKKNMRQLNPYNKGTETPSAISIPTLNSAEPDDATSKSQPDQQIYITYDYLNLDERNHRRWLENIDVPAVESFRTLWQLNHITFKFPSFPLLTQPDMIQPDTLCNSTSAKNCLKEYCTCTHVINAKLNSVVELIIVDEGSKIFNHPVHLHGYHFRVIAMEKFNGTITLEKLKKMDREGKIRRKLRGAPLKDTVMVPSGGYTILRFHANNPGYWFFHCHFEMHADIGMALIFKIGEHEDFRKPPENFPKCGKYKPYF</sequence>
<dbReference type="InterPro" id="IPR011707">
    <property type="entry name" value="Cu-oxidase-like_N"/>
</dbReference>
<evidence type="ECO:0000313" key="11">
    <source>
        <dbReference type="Proteomes" id="UP000002358"/>
    </source>
</evidence>
<dbReference type="OrthoDB" id="2121828at2759"/>
<dbReference type="CDD" id="cd13884">
    <property type="entry name" value="CuRO_2_tcLCC_insect_like"/>
    <property type="match status" value="1"/>
</dbReference>
<feature type="signal peptide" evidence="6">
    <location>
        <begin position="1"/>
        <end position="24"/>
    </location>
</feature>
<evidence type="ECO:0000259" key="8">
    <source>
        <dbReference type="Pfam" id="PF07731"/>
    </source>
</evidence>
<dbReference type="GO" id="GO:0016491">
    <property type="term" value="F:oxidoreductase activity"/>
    <property type="evidence" value="ECO:0007669"/>
    <property type="project" value="UniProtKB-KW"/>
</dbReference>
<dbReference type="SUPFAM" id="SSF49503">
    <property type="entry name" value="Cupredoxins"/>
    <property type="match status" value="3"/>
</dbReference>
<feature type="chain" id="PRO_5029568252" evidence="6">
    <location>
        <begin position="25"/>
        <end position="627"/>
    </location>
</feature>
<dbReference type="InterPro" id="IPR045087">
    <property type="entry name" value="Cu-oxidase_fam"/>
</dbReference>
<dbReference type="CDD" id="cd13858">
    <property type="entry name" value="CuRO_1_tcLCC2_insect_like"/>
    <property type="match status" value="1"/>
</dbReference>
<dbReference type="InterPro" id="IPR011706">
    <property type="entry name" value="Cu-oxidase_C"/>
</dbReference>
<dbReference type="Gene3D" id="2.60.40.420">
    <property type="entry name" value="Cupredoxins - blue copper proteins"/>
    <property type="match status" value="3"/>
</dbReference>
<dbReference type="Pfam" id="PF07731">
    <property type="entry name" value="Cu-oxidase_2"/>
    <property type="match status" value="1"/>
</dbReference>
<dbReference type="Proteomes" id="UP000002358">
    <property type="component" value="Chromosome 4"/>
</dbReference>
<dbReference type="PROSITE" id="PS00080">
    <property type="entry name" value="MULTICOPPER_OXIDASE2"/>
    <property type="match status" value="1"/>
</dbReference>
<evidence type="ECO:0000259" key="9">
    <source>
        <dbReference type="Pfam" id="PF07732"/>
    </source>
</evidence>
<dbReference type="InParanoid" id="A0A7M7ISV3"/>
<evidence type="ECO:0000256" key="6">
    <source>
        <dbReference type="SAM" id="SignalP"/>
    </source>
</evidence>
<proteinExistence type="inferred from homology"/>
<gene>
    <name evidence="10" type="primary">100121742</name>
</gene>
<dbReference type="FunFam" id="2.60.40.420:FF:000031">
    <property type="entry name" value="Laccase-2 isoform A"/>
    <property type="match status" value="1"/>
</dbReference>
<dbReference type="GO" id="GO:0006826">
    <property type="term" value="P:iron ion transport"/>
    <property type="evidence" value="ECO:0007669"/>
    <property type="project" value="TreeGrafter"/>
</dbReference>
<dbReference type="Pfam" id="PF00394">
    <property type="entry name" value="Cu-oxidase"/>
    <property type="match status" value="1"/>
</dbReference>
<keyword evidence="11" id="KW-1185">Reference proteome</keyword>
<feature type="region of interest" description="Disordered" evidence="5">
    <location>
        <begin position="380"/>
        <end position="411"/>
    </location>
</feature>
<feature type="domain" description="Plastocyanin-like" evidence="7">
    <location>
        <begin position="199"/>
        <end position="357"/>
    </location>
</feature>
<evidence type="ECO:0000256" key="2">
    <source>
        <dbReference type="ARBA" id="ARBA00022723"/>
    </source>
</evidence>
<keyword evidence="4" id="KW-0186">Copper</keyword>
<evidence type="ECO:0000256" key="5">
    <source>
        <dbReference type="SAM" id="MobiDB-lite"/>
    </source>
</evidence>
<dbReference type="GO" id="GO:0005507">
    <property type="term" value="F:copper ion binding"/>
    <property type="evidence" value="ECO:0007669"/>
    <property type="project" value="InterPro"/>
</dbReference>
<keyword evidence="6" id="KW-0732">Signal</keyword>
<evidence type="ECO:0000256" key="1">
    <source>
        <dbReference type="ARBA" id="ARBA00010609"/>
    </source>
</evidence>
<accession>A0A7M7ISV3</accession>
<dbReference type="InterPro" id="IPR001117">
    <property type="entry name" value="Cu-oxidase_2nd"/>
</dbReference>
<evidence type="ECO:0000256" key="4">
    <source>
        <dbReference type="ARBA" id="ARBA00023008"/>
    </source>
</evidence>
<organism evidence="10 11">
    <name type="scientific">Nasonia vitripennis</name>
    <name type="common">Parasitic wasp</name>
    <dbReference type="NCBI Taxonomy" id="7425"/>
    <lineage>
        <taxon>Eukaryota</taxon>
        <taxon>Metazoa</taxon>
        <taxon>Ecdysozoa</taxon>
        <taxon>Arthropoda</taxon>
        <taxon>Hexapoda</taxon>
        <taxon>Insecta</taxon>
        <taxon>Pterygota</taxon>
        <taxon>Neoptera</taxon>
        <taxon>Endopterygota</taxon>
        <taxon>Hymenoptera</taxon>
        <taxon>Apocrita</taxon>
        <taxon>Proctotrupomorpha</taxon>
        <taxon>Chalcidoidea</taxon>
        <taxon>Pteromalidae</taxon>
        <taxon>Pteromalinae</taxon>
        <taxon>Nasonia</taxon>
    </lineage>
</organism>
<dbReference type="SMR" id="A0A7M7ISV3"/>
<feature type="compositionally biased region" description="Polar residues" evidence="5">
    <location>
        <begin position="380"/>
        <end position="399"/>
    </location>
</feature>
<protein>
    <submittedName>
        <fullName evidence="10">Uncharacterized protein</fullName>
    </submittedName>
</protein>
<keyword evidence="3" id="KW-0560">Oxidoreductase</keyword>
<dbReference type="PROSITE" id="PS00079">
    <property type="entry name" value="MULTICOPPER_OXIDASE1"/>
    <property type="match status" value="2"/>
</dbReference>
<feature type="domain" description="Plastocyanin-like" evidence="8">
    <location>
        <begin position="478"/>
        <end position="605"/>
    </location>
</feature>
<dbReference type="EnsemblMetazoa" id="XM_016984813">
    <property type="protein sequence ID" value="XP_016840302"/>
    <property type="gene ID" value="LOC100121742"/>
</dbReference>
<evidence type="ECO:0000313" key="10">
    <source>
        <dbReference type="EnsemblMetazoa" id="XP_016840302"/>
    </source>
</evidence>
<evidence type="ECO:0000259" key="7">
    <source>
        <dbReference type="Pfam" id="PF00394"/>
    </source>
</evidence>
<dbReference type="InterPro" id="IPR008972">
    <property type="entry name" value="Cupredoxin"/>
</dbReference>
<dbReference type="PANTHER" id="PTHR11709:SF394">
    <property type="entry name" value="FI03373P-RELATED"/>
    <property type="match status" value="1"/>
</dbReference>
<keyword evidence="2" id="KW-0479">Metal-binding</keyword>
<dbReference type="FunFam" id="2.60.40.420:FF:000045">
    <property type="entry name" value="Laccase 2"/>
    <property type="match status" value="1"/>
</dbReference>
<feature type="domain" description="Plastocyanin-like" evidence="9">
    <location>
        <begin position="77"/>
        <end position="186"/>
    </location>
</feature>
<evidence type="ECO:0000256" key="3">
    <source>
        <dbReference type="ARBA" id="ARBA00023002"/>
    </source>
</evidence>
<dbReference type="Pfam" id="PF07732">
    <property type="entry name" value="Cu-oxidase_3"/>
    <property type="match status" value="1"/>
</dbReference>
<reference evidence="10" key="1">
    <citation type="submission" date="2021-01" db="UniProtKB">
        <authorList>
            <consortium name="EnsemblMetazoa"/>
        </authorList>
    </citation>
    <scope>IDENTIFICATION</scope>
</reference>
<dbReference type="PANTHER" id="PTHR11709">
    <property type="entry name" value="MULTI-COPPER OXIDASE"/>
    <property type="match status" value="1"/>
</dbReference>
<dbReference type="InterPro" id="IPR002355">
    <property type="entry name" value="Cu_oxidase_Cu_BS"/>
</dbReference>
<dbReference type="InterPro" id="IPR033138">
    <property type="entry name" value="Cu_oxidase_CS"/>
</dbReference>
<dbReference type="GO" id="GO:0005886">
    <property type="term" value="C:plasma membrane"/>
    <property type="evidence" value="ECO:0007669"/>
    <property type="project" value="TreeGrafter"/>
</dbReference>
<comment type="similarity">
    <text evidence="1">Belongs to the multicopper oxidase family.</text>
</comment>
<dbReference type="CDD" id="cd13905">
    <property type="entry name" value="CuRO_3_tcLLC2_insect_like"/>
    <property type="match status" value="1"/>
</dbReference>
<name>A0A7M7ISV3_NASVI</name>
<dbReference type="AlphaFoldDB" id="A0A7M7ISV3"/>